<dbReference type="GO" id="GO:0043005">
    <property type="term" value="C:neuron projection"/>
    <property type="evidence" value="ECO:0007669"/>
    <property type="project" value="TreeGrafter"/>
</dbReference>
<dbReference type="STRING" id="10195.A0A3M7RN51"/>
<feature type="domain" description="Ig-like" evidence="6">
    <location>
        <begin position="29"/>
        <end position="135"/>
    </location>
</feature>
<keyword evidence="8" id="KW-1185">Reference proteome</keyword>
<evidence type="ECO:0000256" key="1">
    <source>
        <dbReference type="ARBA" id="ARBA00022729"/>
    </source>
</evidence>
<protein>
    <submittedName>
        <fullName evidence="7">Lachesin</fullName>
    </submittedName>
</protein>
<gene>
    <name evidence="7" type="ORF">BpHYR1_004084</name>
</gene>
<dbReference type="PROSITE" id="PS50835">
    <property type="entry name" value="IG_LIKE"/>
    <property type="match status" value="3"/>
</dbReference>
<comment type="caution">
    <text evidence="7">The sequence shown here is derived from an EMBL/GenBank/DDBJ whole genome shotgun (WGS) entry which is preliminary data.</text>
</comment>
<dbReference type="InterPro" id="IPR013783">
    <property type="entry name" value="Ig-like_fold"/>
</dbReference>
<feature type="chain" id="PRO_5018307052" evidence="5">
    <location>
        <begin position="22"/>
        <end position="364"/>
    </location>
</feature>
<evidence type="ECO:0000259" key="6">
    <source>
        <dbReference type="PROSITE" id="PS50835"/>
    </source>
</evidence>
<feature type="signal peptide" evidence="5">
    <location>
        <begin position="1"/>
        <end position="21"/>
    </location>
</feature>
<evidence type="ECO:0000256" key="2">
    <source>
        <dbReference type="ARBA" id="ARBA00022737"/>
    </source>
</evidence>
<name>A0A3M7RN51_BRAPC</name>
<dbReference type="SUPFAM" id="SSF48726">
    <property type="entry name" value="Immunoglobulin"/>
    <property type="match status" value="3"/>
</dbReference>
<feature type="domain" description="Ig-like" evidence="6">
    <location>
        <begin position="140"/>
        <end position="223"/>
    </location>
</feature>
<dbReference type="Pfam" id="PF13927">
    <property type="entry name" value="Ig_3"/>
    <property type="match status" value="2"/>
</dbReference>
<dbReference type="SMART" id="SM00408">
    <property type="entry name" value="IGc2"/>
    <property type="match status" value="3"/>
</dbReference>
<dbReference type="InterPro" id="IPR007110">
    <property type="entry name" value="Ig-like_dom"/>
</dbReference>
<evidence type="ECO:0000256" key="5">
    <source>
        <dbReference type="SAM" id="SignalP"/>
    </source>
</evidence>
<dbReference type="InterPro" id="IPR051170">
    <property type="entry name" value="Neural/epithelial_adhesion"/>
</dbReference>
<keyword evidence="3" id="KW-1015">Disulfide bond</keyword>
<organism evidence="7 8">
    <name type="scientific">Brachionus plicatilis</name>
    <name type="common">Marine rotifer</name>
    <name type="synonym">Brachionus muelleri</name>
    <dbReference type="NCBI Taxonomy" id="10195"/>
    <lineage>
        <taxon>Eukaryota</taxon>
        <taxon>Metazoa</taxon>
        <taxon>Spiralia</taxon>
        <taxon>Gnathifera</taxon>
        <taxon>Rotifera</taxon>
        <taxon>Eurotatoria</taxon>
        <taxon>Monogononta</taxon>
        <taxon>Pseudotrocha</taxon>
        <taxon>Ploima</taxon>
        <taxon>Brachionidae</taxon>
        <taxon>Brachionus</taxon>
    </lineage>
</organism>
<dbReference type="InterPro" id="IPR003599">
    <property type="entry name" value="Ig_sub"/>
</dbReference>
<dbReference type="InterPro" id="IPR036179">
    <property type="entry name" value="Ig-like_dom_sf"/>
</dbReference>
<dbReference type="EMBL" id="REGN01003006">
    <property type="protein sequence ID" value="RNA24961.1"/>
    <property type="molecule type" value="Genomic_DNA"/>
</dbReference>
<dbReference type="SMART" id="SM00409">
    <property type="entry name" value="IG"/>
    <property type="match status" value="3"/>
</dbReference>
<evidence type="ECO:0000256" key="4">
    <source>
        <dbReference type="ARBA" id="ARBA00023319"/>
    </source>
</evidence>
<keyword evidence="4" id="KW-0393">Immunoglobulin domain</keyword>
<evidence type="ECO:0000313" key="8">
    <source>
        <dbReference type="Proteomes" id="UP000276133"/>
    </source>
</evidence>
<dbReference type="InterPro" id="IPR003598">
    <property type="entry name" value="Ig_sub2"/>
</dbReference>
<dbReference type="PANTHER" id="PTHR12231:SF253">
    <property type="entry name" value="DPR-INTERACTING PROTEIN ETA, ISOFORM B-RELATED"/>
    <property type="match status" value="1"/>
</dbReference>
<evidence type="ECO:0000256" key="3">
    <source>
        <dbReference type="ARBA" id="ARBA00023157"/>
    </source>
</evidence>
<dbReference type="AlphaFoldDB" id="A0A3M7RN51"/>
<proteinExistence type="predicted"/>
<dbReference type="PROSITE" id="PS51257">
    <property type="entry name" value="PROKAR_LIPOPROTEIN"/>
    <property type="match status" value="1"/>
</dbReference>
<feature type="domain" description="Ig-like" evidence="6">
    <location>
        <begin position="230"/>
        <end position="329"/>
    </location>
</feature>
<keyword evidence="2" id="KW-0677">Repeat</keyword>
<dbReference type="PANTHER" id="PTHR12231">
    <property type="entry name" value="CTX-RELATED TYPE I TRANSMEMBRANE PROTEIN"/>
    <property type="match status" value="1"/>
</dbReference>
<reference evidence="7 8" key="1">
    <citation type="journal article" date="2018" name="Sci. Rep.">
        <title>Genomic signatures of local adaptation to the degree of environmental predictability in rotifers.</title>
        <authorList>
            <person name="Franch-Gras L."/>
            <person name="Hahn C."/>
            <person name="Garcia-Roger E.M."/>
            <person name="Carmona M.J."/>
            <person name="Serra M."/>
            <person name="Gomez A."/>
        </authorList>
    </citation>
    <scope>NUCLEOTIDE SEQUENCE [LARGE SCALE GENOMIC DNA]</scope>
    <source>
        <strain evidence="7">HYR1</strain>
    </source>
</reference>
<dbReference type="Gene3D" id="2.60.40.10">
    <property type="entry name" value="Immunoglobulins"/>
    <property type="match status" value="3"/>
</dbReference>
<dbReference type="OrthoDB" id="10010359at2759"/>
<keyword evidence="1 5" id="KW-0732">Signal</keyword>
<evidence type="ECO:0000313" key="7">
    <source>
        <dbReference type="EMBL" id="RNA24961.1"/>
    </source>
</evidence>
<accession>A0A3M7RN51</accession>
<dbReference type="Proteomes" id="UP000276133">
    <property type="component" value="Unassembled WGS sequence"/>
</dbReference>
<sequence>MGSKNFAVLIVMQFMVSCVFGQQSSVQVEKIEMFPVEPRPGESVKIRCFLKNVDPSKKIKPSILWSIRESDSRSWRIIGNGASITDTFNNRLSGRKESDEVYEIVFRPIQETDAGTVKCEITNTEGQIFKLAQLRIYSPPYITYITQDIYSKIGKQVILECRADGFPKPSIKWSRTGEMSAVLYSETFEITSVSREDRGTYRCYAENETPMNKLRQSAEAFVTLTIDFPPTISCDTYTIYQVANINADAEVTCTVEGYPLNNVRWYYSQKDFNIETEITSDQHYKVETIASPDSIKSVLVIRNVNDEQFGDYSIKVEGGFQQIVQKTITLEPMINPEALINQANVFKVHREKFFILFFILNVLC</sequence>